<keyword evidence="3 12" id="KW-0813">Transport</keyword>
<dbReference type="AlphaFoldDB" id="Q17MX3"/>
<dbReference type="Proteomes" id="UP000682892">
    <property type="component" value="Unassembled WGS sequence"/>
</dbReference>
<evidence type="ECO:0000256" key="9">
    <source>
        <dbReference type="ARBA" id="ARBA00023136"/>
    </source>
</evidence>
<keyword evidence="11 12" id="KW-0407">Ion channel</keyword>
<dbReference type="PhylomeDB" id="Q17MX3"/>
<keyword evidence="9 13" id="KW-0472">Membrane</keyword>
<comment type="similarity">
    <text evidence="2 12">Belongs to the amiloride-sensitive sodium channel (TC 1.A.6) family.</text>
</comment>
<keyword evidence="6 13" id="KW-1133">Transmembrane helix</keyword>
<accession>Q17MX3</accession>
<keyword evidence="4 12" id="KW-0894">Sodium channel</keyword>
<evidence type="ECO:0000256" key="13">
    <source>
        <dbReference type="SAM" id="Phobius"/>
    </source>
</evidence>
<comment type="subcellular location">
    <subcellularLocation>
        <location evidence="1">Membrane</location>
        <topology evidence="1">Multi-pass membrane protein</topology>
    </subcellularLocation>
</comment>
<dbReference type="PaxDb" id="7159-AAEL000926-PA"/>
<dbReference type="PRINTS" id="PR01078">
    <property type="entry name" value="AMINACHANNEL"/>
</dbReference>
<keyword evidence="7" id="KW-0915">Sodium</keyword>
<evidence type="ECO:0000256" key="12">
    <source>
        <dbReference type="RuleBase" id="RU000679"/>
    </source>
</evidence>
<name>Q17MX3_AEDAE</name>
<dbReference type="eggNOG" id="KOG4294">
    <property type="taxonomic scope" value="Eukaryota"/>
</dbReference>
<dbReference type="PANTHER" id="PTHR11690">
    <property type="entry name" value="AMILORIDE-SENSITIVE SODIUM CHANNEL-RELATED"/>
    <property type="match status" value="1"/>
</dbReference>
<feature type="transmembrane region" description="Helical" evidence="13">
    <location>
        <begin position="453"/>
        <end position="474"/>
    </location>
</feature>
<dbReference type="Gene3D" id="1.10.287.770">
    <property type="entry name" value="YojJ-like"/>
    <property type="match status" value="1"/>
</dbReference>
<evidence type="ECO:0000256" key="8">
    <source>
        <dbReference type="ARBA" id="ARBA00023065"/>
    </source>
</evidence>
<reference evidence="14" key="3">
    <citation type="submission" date="2012-09" db="EMBL/GenBank/DDBJ databases">
        <authorList>
            <consortium name="VectorBase"/>
        </authorList>
    </citation>
    <scope>NUCLEOTIDE SEQUENCE</scope>
    <source>
        <strain evidence="14">Liverpool</strain>
    </source>
</reference>
<evidence type="ECO:0000256" key="2">
    <source>
        <dbReference type="ARBA" id="ARBA00007193"/>
    </source>
</evidence>
<evidence type="ECO:0000256" key="6">
    <source>
        <dbReference type="ARBA" id="ARBA00022989"/>
    </source>
</evidence>
<evidence type="ECO:0000313" key="15">
    <source>
        <dbReference type="Proteomes" id="UP000682892"/>
    </source>
</evidence>
<evidence type="ECO:0000256" key="3">
    <source>
        <dbReference type="ARBA" id="ARBA00022448"/>
    </source>
</evidence>
<feature type="transmembrane region" description="Helical" evidence="13">
    <location>
        <begin position="31"/>
        <end position="49"/>
    </location>
</feature>
<feature type="non-terminal residue" evidence="14">
    <location>
        <position position="1"/>
    </location>
</feature>
<dbReference type="Gene3D" id="2.60.470.10">
    <property type="entry name" value="Acid-sensing ion channels like domains"/>
    <property type="match status" value="1"/>
</dbReference>
<dbReference type="GO" id="GO:0015280">
    <property type="term" value="F:ligand-gated sodium channel activity"/>
    <property type="evidence" value="ECO:0007669"/>
    <property type="project" value="TreeGrafter"/>
</dbReference>
<evidence type="ECO:0000256" key="7">
    <source>
        <dbReference type="ARBA" id="ARBA00023053"/>
    </source>
</evidence>
<dbReference type="EMBL" id="CH477203">
    <property type="protein sequence ID" value="EAT48029.1"/>
    <property type="molecule type" value="Genomic_DNA"/>
</dbReference>
<dbReference type="Pfam" id="PF00858">
    <property type="entry name" value="ASC"/>
    <property type="match status" value="1"/>
</dbReference>
<sequence>AKDLFLEYCSNSSVHGVRYFGCRERSICEKFWWVVVFVLSVGSCAMLILKTYQKWDQTPVIVSFNEKSTPVWQIPFPAVTICPQTKVKSEILNFSRDYDEFTSMDGDELEGFNRTDYLSKSYASIVREMSLPMYEMMEFCVIRSEVQFCRDIFSHTMTEEGICVSFNLLAASELLRTEVIQSADPYLSGKRKSPHWSLEHGYSPEATLNSYPYRTLGPGYSAGLSLLLLSSNEDLDYLCRGPVQAFKVLLHTSAEYPQVSRKFVHVPMNQEVTIAVKPQMVTTTEGLRSYTPERRQCFFNNERYLQFFKIYTQDNCELECLTNYTLARCGCVKFSMMYTNGTAVCETNQINCILNAENDLLEMDVLGHQDQQANFRAQCNCLPACTSIQYDAEITQTDFDWLKWTQAIKIPLDNTTGLHVARLGIYFKEAQFMTSKRSELYGLTDFLANCGGLLGLCMGVSLLSLVELCYFCTVRPFSLWRKQKRAEVDAGNLKYDEV</sequence>
<gene>
    <name evidence="14" type="ORF">AaeL_AAEL000926</name>
</gene>
<dbReference type="PANTHER" id="PTHR11690:SF288">
    <property type="entry name" value="AMILORIDE-SENSITIVE NA+ CHANNEL-RELATED"/>
    <property type="match status" value="1"/>
</dbReference>
<keyword evidence="8 12" id="KW-0406">Ion transport</keyword>
<dbReference type="FunFam" id="1.10.287.770:FF:000008">
    <property type="entry name" value="pickpocket protein 28"/>
    <property type="match status" value="1"/>
</dbReference>
<organism evidence="14 15">
    <name type="scientific">Aedes aegypti</name>
    <name type="common">Yellowfever mosquito</name>
    <name type="synonym">Culex aegypti</name>
    <dbReference type="NCBI Taxonomy" id="7159"/>
    <lineage>
        <taxon>Eukaryota</taxon>
        <taxon>Metazoa</taxon>
        <taxon>Ecdysozoa</taxon>
        <taxon>Arthropoda</taxon>
        <taxon>Hexapoda</taxon>
        <taxon>Insecta</taxon>
        <taxon>Pterygota</taxon>
        <taxon>Neoptera</taxon>
        <taxon>Endopterygota</taxon>
        <taxon>Diptera</taxon>
        <taxon>Nematocera</taxon>
        <taxon>Culicoidea</taxon>
        <taxon>Culicidae</taxon>
        <taxon>Culicinae</taxon>
        <taxon>Aedini</taxon>
        <taxon>Aedes</taxon>
        <taxon>Stegomyia</taxon>
    </lineage>
</organism>
<dbReference type="VEuPathDB" id="VectorBase:AAEL000926"/>
<evidence type="ECO:0000256" key="11">
    <source>
        <dbReference type="ARBA" id="ARBA00023303"/>
    </source>
</evidence>
<keyword evidence="5 12" id="KW-0812">Transmembrane</keyword>
<dbReference type="GO" id="GO:0005886">
    <property type="term" value="C:plasma membrane"/>
    <property type="evidence" value="ECO:0007669"/>
    <property type="project" value="TreeGrafter"/>
</dbReference>
<reference evidence="14" key="2">
    <citation type="journal article" date="2007" name="Science">
        <title>Genome sequence of Aedes aegypti, a major arbovirus vector.</title>
        <authorList>
            <person name="Nene V."/>
            <person name="Wortman J.R."/>
            <person name="Lawson D."/>
            <person name="Haas B."/>
            <person name="Kodira C."/>
            <person name="Tu Z.J."/>
            <person name="Loftus B."/>
            <person name="Xi Z."/>
            <person name="Megy K."/>
            <person name="Grabherr M."/>
            <person name="Ren Q."/>
            <person name="Zdobnov E.M."/>
            <person name="Lobo N.F."/>
            <person name="Campbell K.S."/>
            <person name="Brown S.E."/>
            <person name="Bonaldo M.F."/>
            <person name="Zhu J."/>
            <person name="Sinkins S.P."/>
            <person name="Hogenkamp D.G."/>
            <person name="Amedeo P."/>
            <person name="Arensburger P."/>
            <person name="Atkinson P.W."/>
            <person name="Bidwell S."/>
            <person name="Biedler J."/>
            <person name="Birney E."/>
            <person name="Bruggner R.V."/>
            <person name="Costas J."/>
            <person name="Coy M.R."/>
            <person name="Crabtree J."/>
            <person name="Crawford M."/>
            <person name="Debruyn B."/>
            <person name="Decaprio D."/>
            <person name="Eiglmeier K."/>
            <person name="Eisenstadt E."/>
            <person name="El-Dorry H."/>
            <person name="Gelbart W.M."/>
            <person name="Gomes S.L."/>
            <person name="Hammond M."/>
            <person name="Hannick L.I."/>
            <person name="Hogan J.R."/>
            <person name="Holmes M.H."/>
            <person name="Jaffe D."/>
            <person name="Johnston J.S."/>
            <person name="Kennedy R.C."/>
            <person name="Koo H."/>
            <person name="Kravitz S."/>
            <person name="Kriventseva E.V."/>
            <person name="Kulp D."/>
            <person name="Labutti K."/>
            <person name="Lee E."/>
            <person name="Li S."/>
            <person name="Lovin D.D."/>
            <person name="Mao C."/>
            <person name="Mauceli E."/>
            <person name="Menck C.F."/>
            <person name="Miller J.R."/>
            <person name="Montgomery P."/>
            <person name="Mori A."/>
            <person name="Nascimento A.L."/>
            <person name="Naveira H.F."/>
            <person name="Nusbaum C."/>
            <person name="O'leary S."/>
            <person name="Orvis J."/>
            <person name="Pertea M."/>
            <person name="Quesneville H."/>
            <person name="Reidenbach K.R."/>
            <person name="Rogers Y.H."/>
            <person name="Roth C.W."/>
            <person name="Schneider J.R."/>
            <person name="Schatz M."/>
            <person name="Shumway M."/>
            <person name="Stanke M."/>
            <person name="Stinson E.O."/>
            <person name="Tubio J.M."/>
            <person name="Vanzee J.P."/>
            <person name="Verjovski-Almeida S."/>
            <person name="Werner D."/>
            <person name="White O."/>
            <person name="Wyder S."/>
            <person name="Zeng Q."/>
            <person name="Zhao Q."/>
            <person name="Zhao Y."/>
            <person name="Hill C.A."/>
            <person name="Raikhel A.S."/>
            <person name="Soares M.B."/>
            <person name="Knudson D.L."/>
            <person name="Lee N.H."/>
            <person name="Galagan J."/>
            <person name="Salzberg S.L."/>
            <person name="Paulsen I.T."/>
            <person name="Dimopoulos G."/>
            <person name="Collins F.H."/>
            <person name="Birren B."/>
            <person name="Fraser-Liggett C.M."/>
            <person name="Severson D.W."/>
        </authorList>
    </citation>
    <scope>NUCLEOTIDE SEQUENCE [LARGE SCALE GENOMIC DNA]</scope>
    <source>
        <strain evidence="14">Liverpool</strain>
    </source>
</reference>
<keyword evidence="10 12" id="KW-0739">Sodium transport</keyword>
<evidence type="ECO:0000256" key="1">
    <source>
        <dbReference type="ARBA" id="ARBA00004141"/>
    </source>
</evidence>
<dbReference type="STRING" id="7159.Q17MX3"/>
<reference evidence="14" key="1">
    <citation type="submission" date="2005-10" db="EMBL/GenBank/DDBJ databases">
        <authorList>
            <person name="Loftus B.J."/>
            <person name="Nene V.M."/>
            <person name="Hannick L.I."/>
            <person name="Bidwell S."/>
            <person name="Haas B."/>
            <person name="Amedeo P."/>
            <person name="Orvis J."/>
            <person name="Wortman J.R."/>
            <person name="White O.R."/>
            <person name="Salzberg S."/>
            <person name="Shumway M."/>
            <person name="Koo H."/>
            <person name="Zhao Y."/>
            <person name="Holmes M."/>
            <person name="Miller J."/>
            <person name="Schatz M."/>
            <person name="Pop M."/>
            <person name="Pai G."/>
            <person name="Utterback T."/>
            <person name="Rogers Y.-H."/>
            <person name="Kravitz S."/>
            <person name="Fraser C.M."/>
        </authorList>
    </citation>
    <scope>NUCLEOTIDE SEQUENCE</scope>
    <source>
        <strain evidence="14">Liverpool</strain>
    </source>
</reference>
<proteinExistence type="inferred from homology"/>
<evidence type="ECO:0000256" key="10">
    <source>
        <dbReference type="ARBA" id="ARBA00023201"/>
    </source>
</evidence>
<evidence type="ECO:0000256" key="4">
    <source>
        <dbReference type="ARBA" id="ARBA00022461"/>
    </source>
</evidence>
<dbReference type="InterPro" id="IPR001873">
    <property type="entry name" value="ENaC"/>
</dbReference>
<dbReference type="OMA" id="FGCRERS"/>
<evidence type="ECO:0000313" key="14">
    <source>
        <dbReference type="EMBL" id="EAT48029.1"/>
    </source>
</evidence>
<evidence type="ECO:0000256" key="5">
    <source>
        <dbReference type="ARBA" id="ARBA00022692"/>
    </source>
</evidence>
<feature type="non-terminal residue" evidence="14">
    <location>
        <position position="498"/>
    </location>
</feature>
<protein>
    <submittedName>
        <fullName evidence="14">AAEL000926-PA</fullName>
    </submittedName>
</protein>